<name>A0A0K0G5Y1_STRVS</name>
<reference evidence="1" key="1">
    <citation type="submission" date="2014-07" db="EMBL/GenBank/DDBJ databases">
        <authorList>
            <person name="Martin A.A"/>
            <person name="De Silva N."/>
        </authorList>
    </citation>
    <scope>NUCLEOTIDE SEQUENCE</scope>
</reference>
<reference evidence="2" key="2">
    <citation type="submission" date="2015-08" db="UniProtKB">
        <authorList>
            <consortium name="WormBaseParasite"/>
        </authorList>
    </citation>
    <scope>IDENTIFICATION</scope>
</reference>
<dbReference type="Proteomes" id="UP000035680">
    <property type="component" value="Unassembled WGS sequence"/>
</dbReference>
<evidence type="ECO:0000313" key="1">
    <source>
        <dbReference type="Proteomes" id="UP000035680"/>
    </source>
</evidence>
<organism evidence="1 2">
    <name type="scientific">Strongyloides venezuelensis</name>
    <name type="common">Threadworm</name>
    <dbReference type="NCBI Taxonomy" id="75913"/>
    <lineage>
        <taxon>Eukaryota</taxon>
        <taxon>Metazoa</taxon>
        <taxon>Ecdysozoa</taxon>
        <taxon>Nematoda</taxon>
        <taxon>Chromadorea</taxon>
        <taxon>Rhabditida</taxon>
        <taxon>Tylenchina</taxon>
        <taxon>Panagrolaimomorpha</taxon>
        <taxon>Strongyloidoidea</taxon>
        <taxon>Strongyloididae</taxon>
        <taxon>Strongyloides</taxon>
    </lineage>
</organism>
<sequence length="110" mass="12816">MKKWHCSVACRQLKHQQDEKNNIKLYIPKIFQHSFYIPTYQMMNKDVAGNIIKALFHMCKNSEFNEICRFFDFVCKIPALNFFCVERGSNKPKVADSTPAGGIVFIFVAF</sequence>
<protein>
    <submittedName>
        <fullName evidence="2">Uncharacterized protein</fullName>
    </submittedName>
</protein>
<dbReference type="WBParaSite" id="SVE_2015700.1">
    <property type="protein sequence ID" value="SVE_2015700.1"/>
    <property type="gene ID" value="SVE_2015700"/>
</dbReference>
<proteinExistence type="predicted"/>
<accession>A0A0K0G5Y1</accession>
<evidence type="ECO:0000313" key="2">
    <source>
        <dbReference type="WBParaSite" id="SVE_2015700.1"/>
    </source>
</evidence>
<keyword evidence="1" id="KW-1185">Reference proteome</keyword>
<dbReference type="AlphaFoldDB" id="A0A0K0G5Y1"/>